<proteinExistence type="predicted"/>
<dbReference type="Proteomes" id="UP000177885">
    <property type="component" value="Unassembled WGS sequence"/>
</dbReference>
<protein>
    <submittedName>
        <fullName evidence="2">Uncharacterized protein</fullName>
    </submittedName>
</protein>
<feature type="transmembrane region" description="Helical" evidence="1">
    <location>
        <begin position="85"/>
        <end position="106"/>
    </location>
</feature>
<accession>A0A1F7TMZ8</accession>
<keyword evidence="1" id="KW-1133">Transmembrane helix</keyword>
<sequence length="127" mass="14393">MFSVSYWFGAAPDLATLAGRVGIGVVALFVVAGFAARVVAARTRADRHAATLLRRVGRLLTTMGVIGLLLAFMSYENVRFLGDRFWYALWMVGLLAWVLWIAWYALKRLPAMREAERARREKEKYLP</sequence>
<feature type="transmembrane region" description="Helical" evidence="1">
    <location>
        <begin position="20"/>
        <end position="40"/>
    </location>
</feature>
<keyword evidence="1" id="KW-0812">Transmembrane</keyword>
<keyword evidence="1" id="KW-0472">Membrane</keyword>
<evidence type="ECO:0000256" key="1">
    <source>
        <dbReference type="SAM" id="Phobius"/>
    </source>
</evidence>
<dbReference type="AlphaFoldDB" id="A0A1F7TMZ8"/>
<feature type="transmembrane region" description="Helical" evidence="1">
    <location>
        <begin position="52"/>
        <end position="73"/>
    </location>
</feature>
<comment type="caution">
    <text evidence="2">The sequence shown here is derived from an EMBL/GenBank/DDBJ whole genome shotgun (WGS) entry which is preliminary data.</text>
</comment>
<reference evidence="2 3" key="1">
    <citation type="journal article" date="2016" name="Nat. Commun.">
        <title>Thousands of microbial genomes shed light on interconnected biogeochemical processes in an aquifer system.</title>
        <authorList>
            <person name="Anantharaman K."/>
            <person name="Brown C.T."/>
            <person name="Hug L.A."/>
            <person name="Sharon I."/>
            <person name="Castelle C.J."/>
            <person name="Probst A.J."/>
            <person name="Thomas B.C."/>
            <person name="Singh A."/>
            <person name="Wilkins M.J."/>
            <person name="Karaoz U."/>
            <person name="Brodie E.L."/>
            <person name="Williams K.H."/>
            <person name="Hubbard S.S."/>
            <person name="Banfield J.F."/>
        </authorList>
    </citation>
    <scope>NUCLEOTIDE SEQUENCE [LARGE SCALE GENOMIC DNA]</scope>
</reference>
<name>A0A1F7TMZ8_9BACT</name>
<dbReference type="EMBL" id="MGDT01000004">
    <property type="protein sequence ID" value="OGL66924.1"/>
    <property type="molecule type" value="Genomic_DNA"/>
</dbReference>
<evidence type="ECO:0000313" key="2">
    <source>
        <dbReference type="EMBL" id="OGL66924.1"/>
    </source>
</evidence>
<organism evidence="2 3">
    <name type="scientific">Candidatus Uhrbacteria bacterium RIFCSPHIGHO2_01_FULL_63_20</name>
    <dbReference type="NCBI Taxonomy" id="1802385"/>
    <lineage>
        <taxon>Bacteria</taxon>
        <taxon>Candidatus Uhriibacteriota</taxon>
    </lineage>
</organism>
<evidence type="ECO:0000313" key="3">
    <source>
        <dbReference type="Proteomes" id="UP000177885"/>
    </source>
</evidence>
<dbReference type="STRING" id="1802385.A2856_00250"/>
<gene>
    <name evidence="2" type="ORF">A2856_00250</name>
</gene>